<evidence type="ECO:0000313" key="3">
    <source>
        <dbReference type="Proteomes" id="UP000789572"/>
    </source>
</evidence>
<name>A0A9N9EJ60_9GLOM</name>
<keyword evidence="3" id="KW-1185">Reference proteome</keyword>
<feature type="region of interest" description="Disordered" evidence="1">
    <location>
        <begin position="1"/>
        <end position="77"/>
    </location>
</feature>
<proteinExistence type="predicted"/>
<feature type="compositionally biased region" description="Polar residues" evidence="1">
    <location>
        <begin position="57"/>
        <end position="77"/>
    </location>
</feature>
<dbReference type="AlphaFoldDB" id="A0A9N9EJ60"/>
<organism evidence="2 3">
    <name type="scientific">Paraglomus occultum</name>
    <dbReference type="NCBI Taxonomy" id="144539"/>
    <lineage>
        <taxon>Eukaryota</taxon>
        <taxon>Fungi</taxon>
        <taxon>Fungi incertae sedis</taxon>
        <taxon>Mucoromycota</taxon>
        <taxon>Glomeromycotina</taxon>
        <taxon>Glomeromycetes</taxon>
        <taxon>Paraglomerales</taxon>
        <taxon>Paraglomeraceae</taxon>
        <taxon>Paraglomus</taxon>
    </lineage>
</organism>
<sequence>EPDTPTIDSQNEDAPELSLRHFLVVRPKKPSSELIESSTTAQPSPKDKSSISPSPTTQPDNLRKISTSSTVTEKDNINSSAVRLQNIEKKKSDSRMLMLPYGSGYTGGIETIPI</sequence>
<dbReference type="Proteomes" id="UP000789572">
    <property type="component" value="Unassembled WGS sequence"/>
</dbReference>
<feature type="non-terminal residue" evidence="2">
    <location>
        <position position="114"/>
    </location>
</feature>
<dbReference type="OrthoDB" id="10638443at2759"/>
<comment type="caution">
    <text evidence="2">The sequence shown here is derived from an EMBL/GenBank/DDBJ whole genome shotgun (WGS) entry which is preliminary data.</text>
</comment>
<dbReference type="EMBL" id="CAJVPJ010007576">
    <property type="protein sequence ID" value="CAG8676323.1"/>
    <property type="molecule type" value="Genomic_DNA"/>
</dbReference>
<evidence type="ECO:0000256" key="1">
    <source>
        <dbReference type="SAM" id="MobiDB-lite"/>
    </source>
</evidence>
<accession>A0A9N9EJ60</accession>
<evidence type="ECO:0000313" key="2">
    <source>
        <dbReference type="EMBL" id="CAG8676323.1"/>
    </source>
</evidence>
<protein>
    <submittedName>
        <fullName evidence="2">9490_t:CDS:1</fullName>
    </submittedName>
</protein>
<gene>
    <name evidence="2" type="ORF">POCULU_LOCUS11250</name>
</gene>
<reference evidence="2" key="1">
    <citation type="submission" date="2021-06" db="EMBL/GenBank/DDBJ databases">
        <authorList>
            <person name="Kallberg Y."/>
            <person name="Tangrot J."/>
            <person name="Rosling A."/>
        </authorList>
    </citation>
    <scope>NUCLEOTIDE SEQUENCE</scope>
    <source>
        <strain evidence="2">IA702</strain>
    </source>
</reference>
<feature type="non-terminal residue" evidence="2">
    <location>
        <position position="1"/>
    </location>
</feature>